<accession>A0A4R1MAB0</accession>
<keyword evidence="2" id="KW-1133">Transmembrane helix</keyword>
<dbReference type="InterPro" id="IPR027417">
    <property type="entry name" value="P-loop_NTPase"/>
</dbReference>
<reference evidence="4 5" key="1">
    <citation type="submission" date="2019-03" db="EMBL/GenBank/DDBJ databases">
        <title>Genomic Encyclopedia of Type Strains, Phase IV (KMG-IV): sequencing the most valuable type-strain genomes for metagenomic binning, comparative biology and taxonomic classification.</title>
        <authorList>
            <person name="Goeker M."/>
        </authorList>
    </citation>
    <scope>NUCLEOTIDE SEQUENCE [LARGE SCALE GENOMIC DNA]</scope>
    <source>
        <strain evidence="4 5">DSM 24176</strain>
    </source>
</reference>
<evidence type="ECO:0000256" key="2">
    <source>
        <dbReference type="SAM" id="Phobius"/>
    </source>
</evidence>
<comment type="caution">
    <text evidence="4">The sequence shown here is derived from an EMBL/GenBank/DDBJ whole genome shotgun (WGS) entry which is preliminary data.</text>
</comment>
<keyword evidence="5" id="KW-1185">Reference proteome</keyword>
<dbReference type="PANTHER" id="PTHR41259:SF1">
    <property type="entry name" value="DOUBLE-STRAND BREAK REPAIR RAD50 ATPASE, PUTATIVE-RELATED"/>
    <property type="match status" value="1"/>
</dbReference>
<dbReference type="Gene3D" id="3.40.50.300">
    <property type="entry name" value="P-loop containing nucleotide triphosphate hydrolases"/>
    <property type="match status" value="2"/>
</dbReference>
<dbReference type="SUPFAM" id="SSF52540">
    <property type="entry name" value="P-loop containing nucleoside triphosphate hydrolases"/>
    <property type="match status" value="2"/>
</dbReference>
<feature type="coiled-coil region" evidence="1">
    <location>
        <begin position="483"/>
        <end position="567"/>
    </location>
</feature>
<protein>
    <submittedName>
        <fullName evidence="4">Uncharacterized protein YhaN</fullName>
    </submittedName>
</protein>
<feature type="transmembrane region" description="Helical" evidence="2">
    <location>
        <begin position="459"/>
        <end position="476"/>
    </location>
</feature>
<dbReference type="RefSeq" id="WP_165868630.1">
    <property type="nucleotide sequence ID" value="NZ_SMGQ01000018.1"/>
</dbReference>
<dbReference type="PANTHER" id="PTHR41259">
    <property type="entry name" value="DOUBLE-STRAND BREAK REPAIR RAD50 ATPASE, PUTATIVE-RELATED"/>
    <property type="match status" value="1"/>
</dbReference>
<evidence type="ECO:0000256" key="1">
    <source>
        <dbReference type="SAM" id="Coils"/>
    </source>
</evidence>
<dbReference type="AlphaFoldDB" id="A0A4R1MAB0"/>
<name>A0A4R1MAB0_9FIRM</name>
<sequence>MIIHKLYIKGFGKISNKEIILKNGINIIYGENEAGKTTIHQFIEGMLFGFFKPFAKKKIYTQAYDQYMPWDIHKGYEGHIQLEIDETIYRIEREFLKGHDKVKVYLETTGEDITDTIGYHSVTKLTDLSHLLGISETTFKNTVSVKQLGAKTESELASELKDYVTNLASAKDQDISVENVLKKLEQKSDAIGTYKRSSSPLGKVTTKVEALEDELKNTKNVYEDLLNKKDTLNHIEEKIEGLTEEKITLEKYKEQLRQKELKNKYTKAIKLQEELQSIDRELFDLNPYESIDINLLNESMETVERIKHLEHQIETLKKEKIENLSKIQRLEEAINQLELENLTKQRLSEIDSLPYTYNTYVDYEYRENHLKNKMKTILQKIKDNKESTTDDLIEQCYYYDSLEDENMSLISELNNYEAQYNATVNKESNHKKRQYIFSSLTGLGLLANIPVFIMSLGGIWINIVLAILAVSFFYLVKQESSSEQLEQANQKNIKNTIEQLQEKLNSNASKQREILHHYEVNDNIELQVLKETSQRTKNNIEDLKKDLEEQEIELERLQNQKHKNYNQMINLMKAIGWKKMEINEEIIDKIIFAGKKSKEKINEIDFINQSISNNESKQEALEKNVEVLKKKTNSILEKYSFDSIEDIKDGIEKKKKRNALQSKKESKDEILKEVLQEHTLETLKKEISITEAFDDIQMDIETLESRMKEIQKVLEITSKEYAAIDAEINERKKNLRSIGAIKTELDNELNKKNQLENELKAIALAKKTLTTISKEIQNDFAPILNEQANYFIRSITNNKYEKVKITDKMEIFVEDKNIRKMIAIHQLSNGTIDQMYLALRLGVLSLLNKAVHYPILLDDAFIQYDDKRINSVLKWIDNEKKQVILFTCQKREKEILEKNNIDTHYIHLDR</sequence>
<feature type="domain" description="YhaN AAA" evidence="3">
    <location>
        <begin position="1"/>
        <end position="52"/>
    </location>
</feature>
<organism evidence="4 5">
    <name type="scientific">Natranaerovirga hydrolytica</name>
    <dbReference type="NCBI Taxonomy" id="680378"/>
    <lineage>
        <taxon>Bacteria</taxon>
        <taxon>Bacillati</taxon>
        <taxon>Bacillota</taxon>
        <taxon>Clostridia</taxon>
        <taxon>Lachnospirales</taxon>
        <taxon>Natranaerovirgaceae</taxon>
        <taxon>Natranaerovirga</taxon>
    </lineage>
</organism>
<dbReference type="Proteomes" id="UP000294545">
    <property type="component" value="Unassembled WGS sequence"/>
</dbReference>
<feature type="coiled-coil region" evidence="1">
    <location>
        <begin position="611"/>
        <end position="765"/>
    </location>
</feature>
<keyword evidence="1" id="KW-0175">Coiled coil</keyword>
<gene>
    <name evidence="4" type="ORF">EDC19_2727</name>
</gene>
<feature type="coiled-coil region" evidence="1">
    <location>
        <begin position="167"/>
        <end position="350"/>
    </location>
</feature>
<evidence type="ECO:0000313" key="4">
    <source>
        <dbReference type="EMBL" id="TCK87884.1"/>
    </source>
</evidence>
<dbReference type="EMBL" id="SMGQ01000018">
    <property type="protein sequence ID" value="TCK87884.1"/>
    <property type="molecule type" value="Genomic_DNA"/>
</dbReference>
<dbReference type="InterPro" id="IPR038734">
    <property type="entry name" value="YhaN_AAA"/>
</dbReference>
<keyword evidence="2" id="KW-0812">Transmembrane</keyword>
<proteinExistence type="predicted"/>
<keyword evidence="2" id="KW-0472">Membrane</keyword>
<evidence type="ECO:0000313" key="5">
    <source>
        <dbReference type="Proteomes" id="UP000294545"/>
    </source>
</evidence>
<evidence type="ECO:0000259" key="3">
    <source>
        <dbReference type="Pfam" id="PF13514"/>
    </source>
</evidence>
<dbReference type="Pfam" id="PF13514">
    <property type="entry name" value="AAA_27"/>
    <property type="match status" value="1"/>
</dbReference>